<evidence type="ECO:0000313" key="2">
    <source>
        <dbReference type="EMBL" id="MFC0593299.1"/>
    </source>
</evidence>
<protein>
    <recommendedName>
        <fullName evidence="4">Transmembrane protein</fullName>
    </recommendedName>
</protein>
<evidence type="ECO:0000256" key="1">
    <source>
        <dbReference type="SAM" id="Phobius"/>
    </source>
</evidence>
<name>A0ABV6PTX6_9BURK</name>
<comment type="caution">
    <text evidence="2">The sequence shown here is derived from an EMBL/GenBank/DDBJ whole genome shotgun (WGS) entry which is preliminary data.</text>
</comment>
<feature type="transmembrane region" description="Helical" evidence="1">
    <location>
        <begin position="162"/>
        <end position="181"/>
    </location>
</feature>
<gene>
    <name evidence="2" type="ORF">ACFFGG_12125</name>
</gene>
<dbReference type="Proteomes" id="UP001589834">
    <property type="component" value="Unassembled WGS sequence"/>
</dbReference>
<feature type="transmembrane region" description="Helical" evidence="1">
    <location>
        <begin position="122"/>
        <end position="142"/>
    </location>
</feature>
<proteinExistence type="predicted"/>
<keyword evidence="1" id="KW-1133">Transmembrane helix</keyword>
<evidence type="ECO:0000313" key="3">
    <source>
        <dbReference type="Proteomes" id="UP001589834"/>
    </source>
</evidence>
<dbReference type="RefSeq" id="WP_377483409.1">
    <property type="nucleotide sequence ID" value="NZ_JBHLTN010000023.1"/>
</dbReference>
<keyword evidence="1" id="KW-0812">Transmembrane</keyword>
<dbReference type="EMBL" id="JBHLTN010000023">
    <property type="protein sequence ID" value="MFC0593299.1"/>
    <property type="molecule type" value="Genomic_DNA"/>
</dbReference>
<evidence type="ECO:0008006" key="4">
    <source>
        <dbReference type="Google" id="ProtNLM"/>
    </source>
</evidence>
<accession>A0ABV6PTX6</accession>
<organism evidence="2 3">
    <name type="scientific">Ottowia pentelensis</name>
    <dbReference type="NCBI Taxonomy" id="511108"/>
    <lineage>
        <taxon>Bacteria</taxon>
        <taxon>Pseudomonadati</taxon>
        <taxon>Pseudomonadota</taxon>
        <taxon>Betaproteobacteria</taxon>
        <taxon>Burkholderiales</taxon>
        <taxon>Comamonadaceae</taxon>
        <taxon>Ottowia</taxon>
    </lineage>
</organism>
<reference evidence="2 3" key="1">
    <citation type="submission" date="2024-09" db="EMBL/GenBank/DDBJ databases">
        <authorList>
            <person name="Sun Q."/>
            <person name="Mori K."/>
        </authorList>
    </citation>
    <scope>NUCLEOTIDE SEQUENCE [LARGE SCALE GENOMIC DNA]</scope>
    <source>
        <strain evidence="2 3">NCAIM B.02336</strain>
    </source>
</reference>
<keyword evidence="1" id="KW-0472">Membrane</keyword>
<feature type="transmembrane region" description="Helical" evidence="1">
    <location>
        <begin position="35"/>
        <end position="54"/>
    </location>
</feature>
<sequence length="223" mass="23575">MNARAQALIGAALLAVLALAPVRHALEAGMWRHMMLQFPLWMAAGALLVAALPARARALVARCNAYGITGLVGVALALAVGMVPRVLDLALLRPEVEWTKLAALLLAGAALRLSWRPAGLVLQFFFLGNVLPMMAVVGSLYVDSPLRLCNAYLLDDQVRLGQWLIGVAATIAVAWLAWVGWQQVRREDLARAAAVAADPASLVSAPAAARAPAPQSPHPARHG</sequence>
<feature type="transmembrane region" description="Helical" evidence="1">
    <location>
        <begin position="66"/>
        <end position="86"/>
    </location>
</feature>
<feature type="transmembrane region" description="Helical" evidence="1">
    <location>
        <begin position="98"/>
        <end position="115"/>
    </location>
</feature>
<keyword evidence="3" id="KW-1185">Reference proteome</keyword>